<dbReference type="InterPro" id="IPR036390">
    <property type="entry name" value="WH_DNA-bd_sf"/>
</dbReference>
<dbReference type="Gene3D" id="1.10.10.10">
    <property type="entry name" value="Winged helix-like DNA-binding domain superfamily/Winged helix DNA-binding domain"/>
    <property type="match status" value="1"/>
</dbReference>
<dbReference type="PROSITE" id="PS50995">
    <property type="entry name" value="HTH_MARR_2"/>
    <property type="match status" value="1"/>
</dbReference>
<accession>A0A9W6R8Q9</accession>
<gene>
    <name evidence="2" type="ORF">Atai01_62510</name>
</gene>
<dbReference type="SMART" id="SM00347">
    <property type="entry name" value="HTH_MARR"/>
    <property type="match status" value="1"/>
</dbReference>
<keyword evidence="3" id="KW-1185">Reference proteome</keyword>
<feature type="domain" description="HTH marR-type" evidence="1">
    <location>
        <begin position="21"/>
        <end position="153"/>
    </location>
</feature>
<evidence type="ECO:0000313" key="2">
    <source>
        <dbReference type="EMBL" id="GLY69632.1"/>
    </source>
</evidence>
<proteinExistence type="predicted"/>
<dbReference type="PANTHER" id="PTHR33164">
    <property type="entry name" value="TRANSCRIPTIONAL REGULATOR, MARR FAMILY"/>
    <property type="match status" value="1"/>
</dbReference>
<comment type="caution">
    <text evidence="2">The sequence shown here is derived from an EMBL/GenBank/DDBJ whole genome shotgun (WGS) entry which is preliminary data.</text>
</comment>
<dbReference type="GO" id="GO:0003700">
    <property type="term" value="F:DNA-binding transcription factor activity"/>
    <property type="evidence" value="ECO:0007669"/>
    <property type="project" value="InterPro"/>
</dbReference>
<protein>
    <submittedName>
        <fullName evidence="2">MarR family transcriptional regulator</fullName>
    </submittedName>
</protein>
<name>A0A9W6R8Q9_9PSEU</name>
<dbReference type="InterPro" id="IPR000835">
    <property type="entry name" value="HTH_MarR-typ"/>
</dbReference>
<dbReference type="PRINTS" id="PR00598">
    <property type="entry name" value="HTHMARR"/>
</dbReference>
<dbReference type="EMBL" id="BSTI01000017">
    <property type="protein sequence ID" value="GLY69632.1"/>
    <property type="molecule type" value="Genomic_DNA"/>
</dbReference>
<dbReference type="Proteomes" id="UP001165136">
    <property type="component" value="Unassembled WGS sequence"/>
</dbReference>
<reference evidence="2" key="1">
    <citation type="submission" date="2023-03" db="EMBL/GenBank/DDBJ databases">
        <title>Amycolatopsis taiwanensis NBRC 103393.</title>
        <authorList>
            <person name="Ichikawa N."/>
            <person name="Sato H."/>
            <person name="Tonouchi N."/>
        </authorList>
    </citation>
    <scope>NUCLEOTIDE SEQUENCE</scope>
    <source>
        <strain evidence="2">NBRC 103393</strain>
    </source>
</reference>
<organism evidence="2 3">
    <name type="scientific">Amycolatopsis taiwanensis</name>
    <dbReference type="NCBI Taxonomy" id="342230"/>
    <lineage>
        <taxon>Bacteria</taxon>
        <taxon>Bacillati</taxon>
        <taxon>Actinomycetota</taxon>
        <taxon>Actinomycetes</taxon>
        <taxon>Pseudonocardiales</taxon>
        <taxon>Pseudonocardiaceae</taxon>
        <taxon>Amycolatopsis</taxon>
    </lineage>
</organism>
<dbReference type="AlphaFoldDB" id="A0A9W6R8Q9"/>
<dbReference type="Pfam" id="PF12802">
    <property type="entry name" value="MarR_2"/>
    <property type="match status" value="1"/>
</dbReference>
<sequence length="170" mass="18424">MISGVNDEAVTSPPQQLARESDSNAFLLAQLGAHAAQRFAERIVKLDLTPPQAGLLRIVAAQPGQSQQMIAGQLGTPASRVVALVDGLQERGLVERRRNPEDRRNYALHLTGKGRQLLRRLGRLARQHDEAICAGLTEGEREQLHGLLARLAAAQGLPARVHPGYRAIAD</sequence>
<dbReference type="SUPFAM" id="SSF46785">
    <property type="entry name" value="Winged helix' DNA-binding domain"/>
    <property type="match status" value="1"/>
</dbReference>
<evidence type="ECO:0000259" key="1">
    <source>
        <dbReference type="PROSITE" id="PS50995"/>
    </source>
</evidence>
<dbReference type="GO" id="GO:0006950">
    <property type="term" value="P:response to stress"/>
    <property type="evidence" value="ECO:0007669"/>
    <property type="project" value="TreeGrafter"/>
</dbReference>
<dbReference type="PANTHER" id="PTHR33164:SF89">
    <property type="entry name" value="MARR FAMILY REGULATORY PROTEIN"/>
    <property type="match status" value="1"/>
</dbReference>
<dbReference type="InterPro" id="IPR036388">
    <property type="entry name" value="WH-like_DNA-bd_sf"/>
</dbReference>
<evidence type="ECO:0000313" key="3">
    <source>
        <dbReference type="Proteomes" id="UP001165136"/>
    </source>
</evidence>
<dbReference type="InterPro" id="IPR039422">
    <property type="entry name" value="MarR/SlyA-like"/>
</dbReference>